<accession>A0A060RFE4</accession>
<dbReference type="OrthoDB" id="2120at10239"/>
<protein>
    <submittedName>
        <fullName evidence="1">Large terminase subunit</fullName>
    </submittedName>
</protein>
<dbReference type="EMBL" id="HG962376">
    <property type="protein sequence ID" value="CDN96767.1"/>
    <property type="molecule type" value="Genomic_DNA"/>
</dbReference>
<dbReference type="Gene3D" id="3.40.50.300">
    <property type="entry name" value="P-loop containing nucleotide triphosphate hydrolases"/>
    <property type="match status" value="1"/>
</dbReference>
<evidence type="ECO:0000313" key="1">
    <source>
        <dbReference type="EMBL" id="CDN96767.1"/>
    </source>
</evidence>
<proteinExistence type="predicted"/>
<gene>
    <name evidence="1" type="primary">ORF06</name>
</gene>
<keyword evidence="2" id="KW-1185">Reference proteome</keyword>
<evidence type="ECO:0000313" key="2">
    <source>
        <dbReference type="Proteomes" id="UP000026986"/>
    </source>
</evidence>
<reference evidence="1 2" key="2">
    <citation type="journal article" date="2015" name="PLoS ONE">
        <title>Investigation of a Large Collection of Pseudomonas aeruginosa Bacteriophages Collected from a Single Environmental Source in Abidjan, Cote d'Ivoire.</title>
        <authorList>
            <person name="Essoh C."/>
            <person name="Latino L."/>
            <person name="Midoux C."/>
            <person name="Blouin Y."/>
            <person name="Loukou G."/>
            <person name="Nguetta S.P."/>
            <person name="Lathro S."/>
            <person name="Cablanmian A."/>
            <person name="Kouassi A.K."/>
            <person name="Vergnaud G."/>
            <person name="Pourcel C."/>
        </authorList>
    </citation>
    <scope>NUCLEOTIDE SEQUENCE [LARGE SCALE GENOMIC DNA]</scope>
</reference>
<reference evidence="2" key="1">
    <citation type="submission" date="2014-02" db="EMBL/GenBank/DDBJ databases">
        <title>Evolution of Pseudomonas aeruginosa bacteriophages collected in Abidjan.</title>
        <authorList>
            <person name="Essoh C."/>
            <person name="Latino L."/>
            <person name="Blouin Y."/>
            <person name="Loukou G."/>
            <person name="Nguetta S.M."/>
            <person name="Lathro N.S."/>
            <person name="Cablanmian A."/>
            <person name="Kra A."/>
            <person name="Vergnaud G."/>
            <person name="Pourcel C."/>
        </authorList>
    </citation>
    <scope>NUCLEOTIDE SEQUENCE [LARGE SCALE GENOMIC DNA]</scope>
</reference>
<organism evidence="1 2">
    <name type="scientific">Pseudomonas phage vB_PaeS_SCH_Ab26</name>
    <dbReference type="NCBI Taxonomy" id="1476390"/>
    <lineage>
        <taxon>Viruses</taxon>
        <taxon>Duplodnaviria</taxon>
        <taxon>Heunggongvirae</taxon>
        <taxon>Uroviricota</taxon>
        <taxon>Caudoviricetes</taxon>
        <taxon>Jondennisvirinae</taxon>
        <taxon>Septimatrevirus</taxon>
        <taxon>Septimatrevirus Ab26</taxon>
    </lineage>
</organism>
<dbReference type="KEGG" id="vg:19686705"/>
<dbReference type="RefSeq" id="YP_009044341.1">
    <property type="nucleotide sequence ID" value="NC_024381.1"/>
</dbReference>
<name>A0A060RFE4_9CAUD</name>
<dbReference type="Proteomes" id="UP000026986">
    <property type="component" value="Segment"/>
</dbReference>
<dbReference type="Gene3D" id="3.30.420.280">
    <property type="match status" value="1"/>
</dbReference>
<dbReference type="GeneID" id="19686705"/>
<sequence length="531" mass="59874">MHALAIDTNGAKPVPYEVVFKPLPGSQTIALCSMAAHTLYEGARGPGKTLTQLMRFYRNVGKGYGKFWRGVIFDLEFDHLGGLVAESKKWFGDNGKLKDGGKFYESTSAYKWVWPTGEELLFRHVKKLSDYEGFHGHEYPFIGWNELTKHPSGDLYDKFMSVNRCTFDPIKDTPKDQKTGRYLTPNGEPLPPVKCEVFSTTNPSGPGHNWVKRRFITIAPRGTVVRREIQIYNPATEKEETHVISQIAIFGSYKENPYLPASYIAELESIKEPNLRKAWLYGDWDVTAGGAIDDLWQSHIHVVPRFVIPPSWRIDRTYDDGSSHPFSVGWWAEADGTEATIVLSDGTEFTFCPQPGSLVQLFEWYGCAKDEKGEYIPNKGLKLSASNIAQGIIDREISLMANGWILSQPWPGPADNRIRQVIDSELDTTEKLMSKKGVRWTESDKSPGSRVIGLQLFRDRLEASVNREGPGIYFMSNCVASIDLLPTLPRDEKKLDDVDTTAEDHCYDMVRYRVLKGANKAAAKFKLVMPT</sequence>
<dbReference type="InterPro" id="IPR027417">
    <property type="entry name" value="P-loop_NTPase"/>
</dbReference>